<keyword evidence="4 7" id="KW-1133">Transmembrane helix</keyword>
<feature type="region of interest" description="Disordered" evidence="6">
    <location>
        <begin position="385"/>
        <end position="404"/>
    </location>
</feature>
<feature type="transmembrane region" description="Helical" evidence="7">
    <location>
        <begin position="140"/>
        <end position="163"/>
    </location>
</feature>
<name>A0ABV1XSI1_9ACTN</name>
<keyword evidence="2" id="KW-1003">Cell membrane</keyword>
<dbReference type="Proteomes" id="UP001486207">
    <property type="component" value="Unassembled WGS sequence"/>
</dbReference>
<dbReference type="InterPro" id="IPR036259">
    <property type="entry name" value="MFS_trans_sf"/>
</dbReference>
<gene>
    <name evidence="8" type="ORF">ABT384_18155</name>
</gene>
<evidence type="ECO:0000313" key="9">
    <source>
        <dbReference type="Proteomes" id="UP001486207"/>
    </source>
</evidence>
<feature type="transmembrane region" description="Helical" evidence="7">
    <location>
        <begin position="275"/>
        <end position="292"/>
    </location>
</feature>
<evidence type="ECO:0000256" key="3">
    <source>
        <dbReference type="ARBA" id="ARBA00022692"/>
    </source>
</evidence>
<protein>
    <submittedName>
        <fullName evidence="8">MFS transporter</fullName>
    </submittedName>
</protein>
<feature type="transmembrane region" description="Helical" evidence="7">
    <location>
        <begin position="79"/>
        <end position="95"/>
    </location>
</feature>
<dbReference type="PANTHER" id="PTHR23513">
    <property type="entry name" value="INTEGRAL MEMBRANE EFFLUX PROTEIN-RELATED"/>
    <property type="match status" value="1"/>
</dbReference>
<dbReference type="PANTHER" id="PTHR23513:SF11">
    <property type="entry name" value="STAPHYLOFERRIN A TRANSPORTER"/>
    <property type="match status" value="1"/>
</dbReference>
<dbReference type="InterPro" id="IPR011701">
    <property type="entry name" value="MFS"/>
</dbReference>
<sequence length="404" mass="41665">MRSYQQLFRTPEFTPLFLASSANVLAQTIGGLALGTLVFRATDSPLLAAVSMFGPSLTQVLGATFLLSGADRLPPRSTLTGIGLAFAATTAVLALPALPVWAVFVVLFGQGLVASLGGGVRWGLVNEILSKDGFMLGRSVFNMMAGLAQILGFATGGILLTALSPRLCLLLAAALYVVSAAVVRLCLTPRPPRAEGRPSVAATWRANALLWSSRPRRHVLLGLWLPNGLVVGCESLYVPYAPESAGTLLACAALGMFVGDVTVGRLVPPAVRRRLATPLLVLLATPYLTFVLSPPLPLAAVAVTVASAGFGASLVQQERLMDLTPPELSGHALGLHGSGMLTMQGVSAALAGSVAQLTSPATAMTVMAAASLTVTATLGVAGRRDARPKRGVFPTAPASRPSSE</sequence>
<dbReference type="SUPFAM" id="SSF103473">
    <property type="entry name" value="MFS general substrate transporter"/>
    <property type="match status" value="1"/>
</dbReference>
<proteinExistence type="predicted"/>
<feature type="transmembrane region" description="Helical" evidence="7">
    <location>
        <begin position="219"/>
        <end position="238"/>
    </location>
</feature>
<evidence type="ECO:0000256" key="4">
    <source>
        <dbReference type="ARBA" id="ARBA00022989"/>
    </source>
</evidence>
<evidence type="ECO:0000256" key="6">
    <source>
        <dbReference type="SAM" id="MobiDB-lite"/>
    </source>
</evidence>
<feature type="transmembrane region" description="Helical" evidence="7">
    <location>
        <begin position="101"/>
        <end position="120"/>
    </location>
</feature>
<evidence type="ECO:0000256" key="1">
    <source>
        <dbReference type="ARBA" id="ARBA00004651"/>
    </source>
</evidence>
<dbReference type="EMBL" id="JBEPFB010000007">
    <property type="protein sequence ID" value="MER7374559.1"/>
    <property type="molecule type" value="Genomic_DNA"/>
</dbReference>
<feature type="transmembrane region" description="Helical" evidence="7">
    <location>
        <begin position="244"/>
        <end position="263"/>
    </location>
</feature>
<dbReference type="Pfam" id="PF07690">
    <property type="entry name" value="MFS_1"/>
    <property type="match status" value="1"/>
</dbReference>
<comment type="caution">
    <text evidence="8">The sequence shown here is derived from an EMBL/GenBank/DDBJ whole genome shotgun (WGS) entry which is preliminary data.</text>
</comment>
<dbReference type="RefSeq" id="WP_190071407.1">
    <property type="nucleotide sequence ID" value="NZ_BNBM01000007.1"/>
</dbReference>
<feature type="transmembrane region" description="Helical" evidence="7">
    <location>
        <begin position="45"/>
        <end position="67"/>
    </location>
</feature>
<reference evidence="8 9" key="1">
    <citation type="submission" date="2024-06" db="EMBL/GenBank/DDBJ databases">
        <title>The Natural Products Discovery Center: Release of the First 8490 Sequenced Strains for Exploring Actinobacteria Biosynthetic Diversity.</title>
        <authorList>
            <person name="Kalkreuter E."/>
            <person name="Kautsar S.A."/>
            <person name="Yang D."/>
            <person name="Bader C.D."/>
            <person name="Teijaro C.N."/>
            <person name="Fluegel L."/>
            <person name="Davis C.M."/>
            <person name="Simpson J.R."/>
            <person name="Lauterbach L."/>
            <person name="Steele A.D."/>
            <person name="Gui C."/>
            <person name="Meng S."/>
            <person name="Li G."/>
            <person name="Viehrig K."/>
            <person name="Ye F."/>
            <person name="Su P."/>
            <person name="Kiefer A.F."/>
            <person name="Nichols A."/>
            <person name="Cepeda A.J."/>
            <person name="Yan W."/>
            <person name="Fan B."/>
            <person name="Jiang Y."/>
            <person name="Adhikari A."/>
            <person name="Zheng C.-J."/>
            <person name="Schuster L."/>
            <person name="Cowan T.M."/>
            <person name="Smanski M.J."/>
            <person name="Chevrette M.G."/>
            <person name="De Carvalho L.P.S."/>
            <person name="Shen B."/>
        </authorList>
    </citation>
    <scope>NUCLEOTIDE SEQUENCE [LARGE SCALE GENOMIC DNA]</scope>
    <source>
        <strain evidence="8 9">NPDC000155</strain>
    </source>
</reference>
<organism evidence="8 9">
    <name type="scientific">Streptomyces lanatus</name>
    <dbReference type="NCBI Taxonomy" id="66900"/>
    <lineage>
        <taxon>Bacteria</taxon>
        <taxon>Bacillati</taxon>
        <taxon>Actinomycetota</taxon>
        <taxon>Actinomycetes</taxon>
        <taxon>Kitasatosporales</taxon>
        <taxon>Streptomycetaceae</taxon>
        <taxon>Streptomyces</taxon>
    </lineage>
</organism>
<evidence type="ECO:0000313" key="8">
    <source>
        <dbReference type="EMBL" id="MER7374559.1"/>
    </source>
</evidence>
<dbReference type="CDD" id="cd06173">
    <property type="entry name" value="MFS_MefA_like"/>
    <property type="match status" value="1"/>
</dbReference>
<feature type="transmembrane region" description="Helical" evidence="7">
    <location>
        <begin position="361"/>
        <end position="381"/>
    </location>
</feature>
<keyword evidence="3 7" id="KW-0812">Transmembrane</keyword>
<keyword evidence="9" id="KW-1185">Reference proteome</keyword>
<evidence type="ECO:0000256" key="2">
    <source>
        <dbReference type="ARBA" id="ARBA00022475"/>
    </source>
</evidence>
<keyword evidence="5 7" id="KW-0472">Membrane</keyword>
<dbReference type="Gene3D" id="1.20.1250.20">
    <property type="entry name" value="MFS general substrate transporter like domains"/>
    <property type="match status" value="1"/>
</dbReference>
<evidence type="ECO:0000256" key="7">
    <source>
        <dbReference type="SAM" id="Phobius"/>
    </source>
</evidence>
<comment type="subcellular location">
    <subcellularLocation>
        <location evidence="1">Cell membrane</location>
        <topology evidence="1">Multi-pass membrane protein</topology>
    </subcellularLocation>
</comment>
<evidence type="ECO:0000256" key="5">
    <source>
        <dbReference type="ARBA" id="ARBA00023136"/>
    </source>
</evidence>
<accession>A0ABV1XSI1</accession>
<feature type="transmembrane region" description="Helical" evidence="7">
    <location>
        <begin position="16"/>
        <end position="39"/>
    </location>
</feature>
<feature type="transmembrane region" description="Helical" evidence="7">
    <location>
        <begin position="169"/>
        <end position="187"/>
    </location>
</feature>